<gene>
    <name evidence="9" type="ORF">GBAR_LOCUS864</name>
</gene>
<organism evidence="9 10">
    <name type="scientific">Geodia barretti</name>
    <name type="common">Barrett's horny sponge</name>
    <dbReference type="NCBI Taxonomy" id="519541"/>
    <lineage>
        <taxon>Eukaryota</taxon>
        <taxon>Metazoa</taxon>
        <taxon>Porifera</taxon>
        <taxon>Demospongiae</taxon>
        <taxon>Heteroscleromorpha</taxon>
        <taxon>Tetractinellida</taxon>
        <taxon>Astrophorina</taxon>
        <taxon>Geodiidae</taxon>
        <taxon>Geodia</taxon>
    </lineage>
</organism>
<dbReference type="Pfam" id="PF05690">
    <property type="entry name" value="ThiG"/>
    <property type="match status" value="1"/>
</dbReference>
<dbReference type="InterPro" id="IPR033983">
    <property type="entry name" value="Thiazole_synthase_ThiG"/>
</dbReference>
<dbReference type="HAMAP" id="MF_00443">
    <property type="entry name" value="ThiG"/>
    <property type="match status" value="1"/>
</dbReference>
<dbReference type="InterPro" id="IPR008867">
    <property type="entry name" value="ThiG"/>
</dbReference>
<evidence type="ECO:0000313" key="9">
    <source>
        <dbReference type="EMBL" id="CAI7991945.1"/>
    </source>
</evidence>
<keyword evidence="5" id="KW-0784">Thiamine biosynthesis</keyword>
<comment type="caution">
    <text evidence="9">The sequence shown here is derived from an EMBL/GenBank/DDBJ whole genome shotgun (WGS) entry which is preliminary data.</text>
</comment>
<reference evidence="9" key="1">
    <citation type="submission" date="2023-03" db="EMBL/GenBank/DDBJ databases">
        <authorList>
            <person name="Steffen K."/>
            <person name="Cardenas P."/>
        </authorList>
    </citation>
    <scope>NUCLEOTIDE SEQUENCE</scope>
</reference>
<keyword evidence="6" id="KW-0704">Schiff base</keyword>
<evidence type="ECO:0000256" key="1">
    <source>
        <dbReference type="ARBA" id="ARBA00002834"/>
    </source>
</evidence>
<keyword evidence="4" id="KW-0808">Transferase</keyword>
<dbReference type="Gene3D" id="3.20.20.70">
    <property type="entry name" value="Aldolase class I"/>
    <property type="match status" value="1"/>
</dbReference>
<evidence type="ECO:0000256" key="4">
    <source>
        <dbReference type="ARBA" id="ARBA00022679"/>
    </source>
</evidence>
<name>A0AA35QU62_GEOBA</name>
<feature type="domain" description="Thiazole synthase ThiG" evidence="8">
    <location>
        <begin position="7"/>
        <end position="251"/>
    </location>
</feature>
<dbReference type="CDD" id="cd04728">
    <property type="entry name" value="ThiG"/>
    <property type="match status" value="1"/>
</dbReference>
<dbReference type="PANTHER" id="PTHR34266">
    <property type="entry name" value="THIAZOLE SYNTHASE"/>
    <property type="match status" value="1"/>
</dbReference>
<comment type="catalytic activity">
    <reaction evidence="7">
        <text>[ThiS sulfur-carrier protein]-C-terminal-Gly-aminoethanethioate + 2-iminoacetate + 1-deoxy-D-xylulose 5-phosphate = [ThiS sulfur-carrier protein]-C-terminal Gly-Gly + 2-[(2R,5Z)-2-carboxy-4-methylthiazol-5(2H)-ylidene]ethyl phosphate + 2 H2O + H(+)</text>
        <dbReference type="Rhea" id="RHEA:26297"/>
        <dbReference type="Rhea" id="RHEA-COMP:12909"/>
        <dbReference type="Rhea" id="RHEA-COMP:19908"/>
        <dbReference type="ChEBI" id="CHEBI:15377"/>
        <dbReference type="ChEBI" id="CHEBI:15378"/>
        <dbReference type="ChEBI" id="CHEBI:57792"/>
        <dbReference type="ChEBI" id="CHEBI:62899"/>
        <dbReference type="ChEBI" id="CHEBI:77846"/>
        <dbReference type="ChEBI" id="CHEBI:90778"/>
        <dbReference type="ChEBI" id="CHEBI:232372"/>
        <dbReference type="EC" id="2.8.1.10"/>
    </reaction>
</comment>
<comment type="function">
    <text evidence="1">Catalyzes the rearrangement of 1-deoxy-D-xylulose 5-phosphate (DXP) to produce the thiazole phosphate moiety of thiamine. Sulfur is provided by the thiocarboxylate moiety of the carrier protein ThiS. In vitro, sulfur can be provided by H(2)S.</text>
</comment>
<dbReference type="AlphaFoldDB" id="A0AA35QU62"/>
<evidence type="ECO:0000256" key="3">
    <source>
        <dbReference type="ARBA" id="ARBA00011960"/>
    </source>
</evidence>
<sequence length="262" mass="28017">MTDELIIGGVSFHSRLIVGTGRHRTMQDMVDSLEASGSQIVTVAIRRLDLDNPEEKTILDYIDWDKYQILPNTAGCRSVEEALFVARLGREVTQTDFVKLEVIPDAKYLFPDPNGTLEAARQLVAEGFKVLPYIHADPVLAKNLEDVGCVTVMPLGSAIGSGQGIHTGEEIRIILENASIPVIVDAGLAVPSDAAKALEMGADAVLVNTAIAQAQDPSMMADAFRKGVEAGRQAYLAGRIPVRTEAIASSPTSDVPEPVVAN</sequence>
<evidence type="ECO:0000256" key="2">
    <source>
        <dbReference type="ARBA" id="ARBA00004948"/>
    </source>
</evidence>
<dbReference type="InterPro" id="IPR013785">
    <property type="entry name" value="Aldolase_TIM"/>
</dbReference>
<evidence type="ECO:0000256" key="6">
    <source>
        <dbReference type="ARBA" id="ARBA00023270"/>
    </source>
</evidence>
<evidence type="ECO:0000256" key="7">
    <source>
        <dbReference type="ARBA" id="ARBA00049897"/>
    </source>
</evidence>
<dbReference type="Proteomes" id="UP001174909">
    <property type="component" value="Unassembled WGS sequence"/>
</dbReference>
<evidence type="ECO:0000259" key="8">
    <source>
        <dbReference type="Pfam" id="PF05690"/>
    </source>
</evidence>
<evidence type="ECO:0000313" key="10">
    <source>
        <dbReference type="Proteomes" id="UP001174909"/>
    </source>
</evidence>
<accession>A0AA35QU62</accession>
<dbReference type="EMBL" id="CASHTH010000132">
    <property type="protein sequence ID" value="CAI7991945.1"/>
    <property type="molecule type" value="Genomic_DNA"/>
</dbReference>
<evidence type="ECO:0000256" key="5">
    <source>
        <dbReference type="ARBA" id="ARBA00022977"/>
    </source>
</evidence>
<dbReference type="SUPFAM" id="SSF110399">
    <property type="entry name" value="ThiG-like"/>
    <property type="match status" value="1"/>
</dbReference>
<dbReference type="EC" id="2.8.1.10" evidence="3"/>
<protein>
    <recommendedName>
        <fullName evidence="3">thiazole synthase</fullName>
        <ecNumber evidence="3">2.8.1.10</ecNumber>
    </recommendedName>
</protein>
<proteinExistence type="inferred from homology"/>
<dbReference type="GO" id="GO:1990107">
    <property type="term" value="F:thiazole synthase activity"/>
    <property type="evidence" value="ECO:0007669"/>
    <property type="project" value="UniProtKB-EC"/>
</dbReference>
<keyword evidence="10" id="KW-1185">Reference proteome</keyword>
<comment type="pathway">
    <text evidence="2">Cofactor biosynthesis; thiamine diphosphate biosynthesis.</text>
</comment>
<dbReference type="PANTHER" id="PTHR34266:SF2">
    <property type="entry name" value="THIAZOLE SYNTHASE"/>
    <property type="match status" value="1"/>
</dbReference>